<protein>
    <submittedName>
        <fullName evidence="1">Uncharacterized protein</fullName>
    </submittedName>
</protein>
<evidence type="ECO:0000313" key="1">
    <source>
        <dbReference type="EMBL" id="CAI9929366.1"/>
    </source>
</evidence>
<accession>A0AA86TUN9</accession>
<evidence type="ECO:0000313" key="2">
    <source>
        <dbReference type="EMBL" id="CAL6094551.1"/>
    </source>
</evidence>
<keyword evidence="3" id="KW-1185">Reference proteome</keyword>
<proteinExistence type="predicted"/>
<gene>
    <name evidence="1" type="ORF">HINF_LOCUS17011</name>
    <name evidence="2" type="ORF">HINF_LOCUS67523</name>
</gene>
<evidence type="ECO:0000313" key="3">
    <source>
        <dbReference type="Proteomes" id="UP001642409"/>
    </source>
</evidence>
<name>A0AA86TUN9_9EUKA</name>
<dbReference type="EMBL" id="CATOUU010000434">
    <property type="protein sequence ID" value="CAI9929366.1"/>
    <property type="molecule type" value="Genomic_DNA"/>
</dbReference>
<reference evidence="2 3" key="2">
    <citation type="submission" date="2024-07" db="EMBL/GenBank/DDBJ databases">
        <authorList>
            <person name="Akdeniz Z."/>
        </authorList>
    </citation>
    <scope>NUCLEOTIDE SEQUENCE [LARGE SCALE GENOMIC DNA]</scope>
</reference>
<comment type="caution">
    <text evidence="1">The sequence shown here is derived from an EMBL/GenBank/DDBJ whole genome shotgun (WGS) entry which is preliminary data.</text>
</comment>
<dbReference type="AlphaFoldDB" id="A0AA86TUN9"/>
<dbReference type="Proteomes" id="UP001642409">
    <property type="component" value="Unassembled WGS sequence"/>
</dbReference>
<dbReference type="EMBL" id="CAXDID020000467">
    <property type="protein sequence ID" value="CAL6094551.1"/>
    <property type="molecule type" value="Genomic_DNA"/>
</dbReference>
<sequence>MQQRTKTTDEIKILFKTHFINVMRTKVNTDVPISDDVTDEQLCHIYDSLSRSLKRGVWPIVGKAIGKGGDWAAKHYIQSFRRALYKEKLNVFQKGEISTLIENLMQQNQDKSNIVIEVKNQFENENIFPESLTSFIFQQIERFQKQVQVLPNVSLLLNSVPKVPMAVESILFPTTDNANEKQNQSEYEEDLFEFESDLSYLFTVEAEDKITENSTNDSYSDFLLQNESIHKEKNDKVNITELSLQLALKMLLERDDSE</sequence>
<organism evidence="1">
    <name type="scientific">Hexamita inflata</name>
    <dbReference type="NCBI Taxonomy" id="28002"/>
    <lineage>
        <taxon>Eukaryota</taxon>
        <taxon>Metamonada</taxon>
        <taxon>Diplomonadida</taxon>
        <taxon>Hexamitidae</taxon>
        <taxon>Hexamitinae</taxon>
        <taxon>Hexamita</taxon>
    </lineage>
</organism>
<reference evidence="1" key="1">
    <citation type="submission" date="2023-06" db="EMBL/GenBank/DDBJ databases">
        <authorList>
            <person name="Kurt Z."/>
        </authorList>
    </citation>
    <scope>NUCLEOTIDE SEQUENCE</scope>
</reference>